<dbReference type="KEGG" id="ero:EROM_110610"/>
<dbReference type="RefSeq" id="XP_009265540.1">
    <property type="nucleotide sequence ID" value="XM_009267265.1"/>
</dbReference>
<dbReference type="AlphaFoldDB" id="I6ZL42"/>
<protein>
    <submittedName>
        <fullName evidence="1">Uncharacterized protein</fullName>
    </submittedName>
</protein>
<evidence type="ECO:0000313" key="1">
    <source>
        <dbReference type="EMBL" id="AFN84043.1"/>
    </source>
</evidence>
<proteinExistence type="predicted"/>
<dbReference type="GeneID" id="20564660"/>
<accession>I6ZL42</accession>
<name>I6ZL42_ENCRO</name>
<dbReference type="Proteomes" id="UP000010094">
    <property type="component" value="Chromosome XI"/>
</dbReference>
<sequence length="141" mass="15892">MLHMDAEFISGVVVSYSKLLKEMSGMRKEIKEVLKTVRDVLSHINTTCNPSLPSSSTSKSECLSNIQKPCLDKKTALMLPKEALENCVALVGRKENRYRIPISCKGRAKRSSLKACDSHPSFFEEIGREVYYAQLEDDLSY</sequence>
<dbReference type="EMBL" id="CP003530">
    <property type="protein sequence ID" value="AFN84043.1"/>
    <property type="molecule type" value="Genomic_DNA"/>
</dbReference>
<reference evidence="1 2" key="1">
    <citation type="journal article" date="2012" name="Proc. Natl. Acad. Sci. U.S.A.">
        <title>Gain and loss of multiple functionally related, horizontally transferred genes in the reduced genomes of two microsporidian parasites.</title>
        <authorList>
            <person name="Pombert J.-F."/>
            <person name="Selman M."/>
            <person name="Burki F."/>
            <person name="Bardell F.T."/>
            <person name="Farinelli L."/>
            <person name="Solter L.F."/>
            <person name="Whitman D.W."/>
            <person name="Weiss L.M."/>
            <person name="Corradi N."/>
            <person name="Keeling P.J."/>
        </authorList>
    </citation>
    <scope>NUCLEOTIDE SEQUENCE [LARGE SCALE GENOMIC DNA]</scope>
    <source>
        <strain evidence="1 2">SJ-2008</strain>
    </source>
</reference>
<dbReference type="OrthoDB" id="2194617at2759"/>
<dbReference type="VEuPathDB" id="MicrosporidiaDB:EROM_110610"/>
<keyword evidence="2" id="KW-1185">Reference proteome</keyword>
<evidence type="ECO:0000313" key="2">
    <source>
        <dbReference type="Proteomes" id="UP000010094"/>
    </source>
</evidence>
<gene>
    <name evidence="1" type="ordered locus">EROM_110610</name>
</gene>
<organism evidence="1 2">
    <name type="scientific">Encephalitozoon romaleae (strain SJ-2008)</name>
    <name type="common">Microsporidian parasite</name>
    <dbReference type="NCBI Taxonomy" id="1178016"/>
    <lineage>
        <taxon>Eukaryota</taxon>
        <taxon>Fungi</taxon>
        <taxon>Fungi incertae sedis</taxon>
        <taxon>Microsporidia</taxon>
        <taxon>Unikaryonidae</taxon>
        <taxon>Encephalitozoon</taxon>
    </lineage>
</organism>
<dbReference type="HOGENOM" id="CLU_1906720_0_0_1"/>